<dbReference type="Proteomes" id="UP000307507">
    <property type="component" value="Unassembled WGS sequence"/>
</dbReference>
<keyword evidence="3" id="KW-1185">Reference proteome</keyword>
<sequence>MNKTKQIIILIALHFGCICLAQQTPYLPMPKAASMPNYSTQTNSNHINRGISNQSDLFNQITERTQRQNEITIQKANYNIGQSAIQRQAKKEAEADILALRPSINYSLPSWASHTGTEYYFQAFDKLLLSDSLYSLKENTFLIENAFFNNQLDKSAFDQTINNCRTFLISIMKERGYDLNSNTVKNLVLFQFFSETLQLKKSKEKHLPFQYDFDDYMGIKDHSKMFITKLLKTGTGQCHSMPLLYLILANEIGAEAYLSLSPNHSYIRFPDDNGKWYNIELTNGMFSTTSYILQSGYIKSEALQNKIYMQNLSRKELMAQQLVDLAQGYIRKFGYDEFIAEIITKALQLHPNSINANMIKANLDTARFQYVMKQLNINPLDTKQLQQIGYFPKAVELLNMVNEQYNTVDNLGYEPMPAEAYQKWLQAMKNTEQKQENDRIQKMFNGLNAKAKTLHD</sequence>
<feature type="signal peptide" evidence="1">
    <location>
        <begin position="1"/>
        <end position="21"/>
    </location>
</feature>
<dbReference type="EMBL" id="SSNZ01000001">
    <property type="protein sequence ID" value="THF52836.1"/>
    <property type="molecule type" value="Genomic_DNA"/>
</dbReference>
<proteinExistence type="predicted"/>
<feature type="chain" id="PRO_5020952521" description="Transglutaminase-like superfamily protein" evidence="1">
    <location>
        <begin position="22"/>
        <end position="456"/>
    </location>
</feature>
<dbReference type="RefSeq" id="WP_136401361.1">
    <property type="nucleotide sequence ID" value="NZ_SSNZ01000001.1"/>
</dbReference>
<protein>
    <recommendedName>
        <fullName evidence="4">Transglutaminase-like superfamily protein</fullName>
    </recommendedName>
</protein>
<reference evidence="2 3" key="1">
    <citation type="submission" date="2019-04" db="EMBL/GenBank/DDBJ databases">
        <title>Flavobacterium sp. nov. isolated from construction timber.</title>
        <authorList>
            <person name="Lin S.-Y."/>
            <person name="Chang C.-T."/>
            <person name="Young C.-C."/>
        </authorList>
    </citation>
    <scope>NUCLEOTIDE SEQUENCE [LARGE SCALE GENOMIC DNA]</scope>
    <source>
        <strain evidence="2 3">CC-CTC003</strain>
    </source>
</reference>
<evidence type="ECO:0008006" key="4">
    <source>
        <dbReference type="Google" id="ProtNLM"/>
    </source>
</evidence>
<gene>
    <name evidence="2" type="ORF">E6C50_01090</name>
</gene>
<evidence type="ECO:0000313" key="2">
    <source>
        <dbReference type="EMBL" id="THF52836.1"/>
    </source>
</evidence>
<evidence type="ECO:0000256" key="1">
    <source>
        <dbReference type="SAM" id="SignalP"/>
    </source>
</evidence>
<organism evidence="2 3">
    <name type="scientific">Flavobacterium supellecticarium</name>
    <dbReference type="NCBI Taxonomy" id="2565924"/>
    <lineage>
        <taxon>Bacteria</taxon>
        <taxon>Pseudomonadati</taxon>
        <taxon>Bacteroidota</taxon>
        <taxon>Flavobacteriia</taxon>
        <taxon>Flavobacteriales</taxon>
        <taxon>Flavobacteriaceae</taxon>
        <taxon>Flavobacterium</taxon>
    </lineage>
</organism>
<dbReference type="AlphaFoldDB" id="A0A4V3W8X0"/>
<name>A0A4V3W8X0_9FLAO</name>
<evidence type="ECO:0000313" key="3">
    <source>
        <dbReference type="Proteomes" id="UP000307507"/>
    </source>
</evidence>
<keyword evidence="1" id="KW-0732">Signal</keyword>
<comment type="caution">
    <text evidence="2">The sequence shown here is derived from an EMBL/GenBank/DDBJ whole genome shotgun (WGS) entry which is preliminary data.</text>
</comment>
<accession>A0A4V3W8X0</accession>
<dbReference type="OrthoDB" id="1041391at2"/>